<feature type="compositionally biased region" description="Basic residues" evidence="1">
    <location>
        <begin position="64"/>
        <end position="73"/>
    </location>
</feature>
<evidence type="ECO:0000256" key="1">
    <source>
        <dbReference type="SAM" id="MobiDB-lite"/>
    </source>
</evidence>
<proteinExistence type="predicted"/>
<sequence>MPATGVLRRTRLLALATLSPFPSLLPFPSPLLPHAKHSRVCAIGDSSLLWPPLADFSHELPHNRLLHPRRASPRRTGLSPGRNRSFSGRPEQSPAGSPATDRTPPSGCLLQASTCPGFALPSSLAPPPLHYGGPIIRL</sequence>
<feature type="region of interest" description="Disordered" evidence="1">
    <location>
        <begin position="63"/>
        <end position="108"/>
    </location>
</feature>
<evidence type="ECO:0000313" key="3">
    <source>
        <dbReference type="Proteomes" id="UP000823388"/>
    </source>
</evidence>
<comment type="caution">
    <text evidence="2">The sequence shown here is derived from an EMBL/GenBank/DDBJ whole genome shotgun (WGS) entry which is preliminary data.</text>
</comment>
<name>A0A8T0NP90_PANVG</name>
<protein>
    <submittedName>
        <fullName evidence="2">Uncharacterized protein</fullName>
    </submittedName>
</protein>
<keyword evidence="3" id="KW-1185">Reference proteome</keyword>
<dbReference type="Proteomes" id="UP000823388">
    <property type="component" value="Chromosome 9K"/>
</dbReference>
<accession>A0A8T0NP90</accession>
<dbReference type="EMBL" id="CM029053">
    <property type="protein sequence ID" value="KAG2550384.1"/>
    <property type="molecule type" value="Genomic_DNA"/>
</dbReference>
<dbReference type="AlphaFoldDB" id="A0A8T0NP90"/>
<dbReference type="EMBL" id="CM029053">
    <property type="protein sequence ID" value="KAG2550385.1"/>
    <property type="molecule type" value="Genomic_DNA"/>
</dbReference>
<organism evidence="2 3">
    <name type="scientific">Panicum virgatum</name>
    <name type="common">Blackwell switchgrass</name>
    <dbReference type="NCBI Taxonomy" id="38727"/>
    <lineage>
        <taxon>Eukaryota</taxon>
        <taxon>Viridiplantae</taxon>
        <taxon>Streptophyta</taxon>
        <taxon>Embryophyta</taxon>
        <taxon>Tracheophyta</taxon>
        <taxon>Spermatophyta</taxon>
        <taxon>Magnoliopsida</taxon>
        <taxon>Liliopsida</taxon>
        <taxon>Poales</taxon>
        <taxon>Poaceae</taxon>
        <taxon>PACMAD clade</taxon>
        <taxon>Panicoideae</taxon>
        <taxon>Panicodae</taxon>
        <taxon>Paniceae</taxon>
        <taxon>Panicinae</taxon>
        <taxon>Panicum</taxon>
        <taxon>Panicum sect. Hiantes</taxon>
    </lineage>
</organism>
<evidence type="ECO:0000313" key="2">
    <source>
        <dbReference type="EMBL" id="KAG2550385.1"/>
    </source>
</evidence>
<reference evidence="2" key="1">
    <citation type="submission" date="2020-05" db="EMBL/GenBank/DDBJ databases">
        <title>WGS assembly of Panicum virgatum.</title>
        <authorList>
            <person name="Lovell J.T."/>
            <person name="Jenkins J."/>
            <person name="Shu S."/>
            <person name="Juenger T.E."/>
            <person name="Schmutz J."/>
        </authorList>
    </citation>
    <scope>NUCLEOTIDE SEQUENCE</scope>
    <source>
        <strain evidence="2">AP13</strain>
    </source>
</reference>
<gene>
    <name evidence="2" type="ORF">PVAP13_9KG345064</name>
</gene>